<dbReference type="Pfam" id="PF16472">
    <property type="entry name" value="DUF5050"/>
    <property type="match status" value="1"/>
</dbReference>
<accession>A0AAV1J5T3</accession>
<dbReference type="SMART" id="SM00181">
    <property type="entry name" value="EGF"/>
    <property type="match status" value="2"/>
</dbReference>
<reference evidence="9 10" key="1">
    <citation type="submission" date="2023-11" db="EMBL/GenBank/DDBJ databases">
        <authorList>
            <person name="Okamura Y."/>
        </authorList>
    </citation>
    <scope>NUCLEOTIDE SEQUENCE [LARGE SCALE GENOMIC DNA]</scope>
</reference>
<proteinExistence type="predicted"/>
<dbReference type="InterPro" id="IPR050778">
    <property type="entry name" value="Cueball_EGF_LRP_Nidogen"/>
</dbReference>
<evidence type="ECO:0000256" key="3">
    <source>
        <dbReference type="ARBA" id="ARBA00022737"/>
    </source>
</evidence>
<feature type="domain" description="EGF-like" evidence="8">
    <location>
        <begin position="303"/>
        <end position="344"/>
    </location>
</feature>
<dbReference type="GO" id="GO:0005886">
    <property type="term" value="C:plasma membrane"/>
    <property type="evidence" value="ECO:0007669"/>
    <property type="project" value="TreeGrafter"/>
</dbReference>
<evidence type="ECO:0000256" key="7">
    <source>
        <dbReference type="SAM" id="SignalP"/>
    </source>
</evidence>
<evidence type="ECO:0000256" key="1">
    <source>
        <dbReference type="ARBA" id="ARBA00022536"/>
    </source>
</evidence>
<evidence type="ECO:0000256" key="4">
    <source>
        <dbReference type="ARBA" id="ARBA00023157"/>
    </source>
</evidence>
<organism evidence="9 10">
    <name type="scientific">Leptosia nina</name>
    <dbReference type="NCBI Taxonomy" id="320188"/>
    <lineage>
        <taxon>Eukaryota</taxon>
        <taxon>Metazoa</taxon>
        <taxon>Ecdysozoa</taxon>
        <taxon>Arthropoda</taxon>
        <taxon>Hexapoda</taxon>
        <taxon>Insecta</taxon>
        <taxon>Pterygota</taxon>
        <taxon>Neoptera</taxon>
        <taxon>Endopterygota</taxon>
        <taxon>Lepidoptera</taxon>
        <taxon>Glossata</taxon>
        <taxon>Ditrysia</taxon>
        <taxon>Papilionoidea</taxon>
        <taxon>Pieridae</taxon>
        <taxon>Pierinae</taxon>
        <taxon>Leptosia</taxon>
    </lineage>
</organism>
<dbReference type="SUPFAM" id="SSF63825">
    <property type="entry name" value="YWTD domain"/>
    <property type="match status" value="2"/>
</dbReference>
<dbReference type="FunFam" id="2.120.10.30:FF:000241">
    <property type="entry name" value="Low-density lipoprotein receptor-related protein 6"/>
    <property type="match status" value="2"/>
</dbReference>
<keyword evidence="5" id="KW-0325">Glycoprotein</keyword>
<dbReference type="SMART" id="SM00135">
    <property type="entry name" value="LY"/>
    <property type="match status" value="9"/>
</dbReference>
<dbReference type="Pfam" id="PF14670">
    <property type="entry name" value="FXa_inhibition"/>
    <property type="match status" value="1"/>
</dbReference>
<evidence type="ECO:0000256" key="2">
    <source>
        <dbReference type="ARBA" id="ARBA00022729"/>
    </source>
</evidence>
<dbReference type="PANTHER" id="PTHR46513:SF13">
    <property type="entry name" value="EGF-LIKE DOMAIN-CONTAINING PROTEIN"/>
    <property type="match status" value="1"/>
</dbReference>
<dbReference type="Gene3D" id="2.120.10.30">
    <property type="entry name" value="TolB, C-terminal domain"/>
    <property type="match status" value="2"/>
</dbReference>
<keyword evidence="4" id="KW-1015">Disulfide bond</keyword>
<dbReference type="InterPro" id="IPR000742">
    <property type="entry name" value="EGF"/>
</dbReference>
<evidence type="ECO:0000256" key="5">
    <source>
        <dbReference type="ARBA" id="ARBA00023180"/>
    </source>
</evidence>
<sequence length="663" mass="74454">MLLWKVLITCVIVIGIKDVNASFDIDSSSSTEPAILLTDGLKIIRVDIENNNTFSDLTNNSATSGIDYHYRKNLLVWSKSNDTENNKIYLQSLNTSVIIRTIAVNGSWMPTAVAVDWVGDNIYVADEIGKKVDVFDFDGKWHAVLLASNLSRPSDIALDPTAGVMFVADTDQVVRANMDGTHSETIISRATYTDNPFSVAVDIEAKRIYFAPALLSYIDSSDYNGNHRTTILPSDSLIAPVRLAVFKNTLFWTDDFRHKAFSFNNDLQSNMSEIYAGEVTPEVKYFKALSIVHPERQVPIENPCGSDNGGCEQLCIVTAINEQLGFRCACQVGFTLNRDFKSCDLIDEFLIYSQHSTVQGVGLDPAVENYNNIIMIDVAPSMIFISLDFDYEEEQIYYTEILDNRIYRINKNGTNKEMLLSASEQIGEVKLEHLALDWISKNLYFVQSRRGTIDVLNVKNVTHTKTLLRDLNKPRAVAVHPNRGYIFFSEWGRQPGISRAKTNGKDVLKFENVTVGWPNGLAVDYEEDRIYWCDAQLHQVQHANLDGQGIVTITSKFIKHPFSIVIHKEFMYLTDWKSNGLYRYNKNGGDEHLMVERHPSKGLYGVKVYSKDAQRAEDDPCAKQGCSEFCFAISQEGSNVLIGRCECSEGRVLASDGISCLSP</sequence>
<dbReference type="EMBL" id="CAVLEF010000006">
    <property type="protein sequence ID" value="CAK1544810.1"/>
    <property type="molecule type" value="Genomic_DNA"/>
</dbReference>
<gene>
    <name evidence="9" type="ORF">LNINA_LOCUS4521</name>
</gene>
<dbReference type="SUPFAM" id="SSF57196">
    <property type="entry name" value="EGF/Laminin"/>
    <property type="match status" value="1"/>
</dbReference>
<evidence type="ECO:0000313" key="9">
    <source>
        <dbReference type="EMBL" id="CAK1544810.1"/>
    </source>
</evidence>
<dbReference type="GO" id="GO:0017147">
    <property type="term" value="F:Wnt-protein binding"/>
    <property type="evidence" value="ECO:0007669"/>
    <property type="project" value="TreeGrafter"/>
</dbReference>
<dbReference type="InterPro" id="IPR032485">
    <property type="entry name" value="LRP1-like_beta_prop"/>
</dbReference>
<dbReference type="PANTHER" id="PTHR46513">
    <property type="entry name" value="VITELLOGENIN RECEPTOR-LIKE PROTEIN-RELATED-RELATED"/>
    <property type="match status" value="1"/>
</dbReference>
<dbReference type="AlphaFoldDB" id="A0AAV1J5T3"/>
<keyword evidence="10" id="KW-1185">Reference proteome</keyword>
<evidence type="ECO:0000313" key="10">
    <source>
        <dbReference type="Proteomes" id="UP001497472"/>
    </source>
</evidence>
<feature type="chain" id="PRO_5043707288" description="EGF-like domain-containing protein" evidence="7">
    <location>
        <begin position="22"/>
        <end position="663"/>
    </location>
</feature>
<evidence type="ECO:0000259" key="8">
    <source>
        <dbReference type="SMART" id="SM00181"/>
    </source>
</evidence>
<dbReference type="GO" id="GO:0060070">
    <property type="term" value="P:canonical Wnt signaling pathway"/>
    <property type="evidence" value="ECO:0007669"/>
    <property type="project" value="TreeGrafter"/>
</dbReference>
<feature type="repeat" description="LDL-receptor class B" evidence="6">
    <location>
        <begin position="528"/>
        <end position="570"/>
    </location>
</feature>
<dbReference type="InterPro" id="IPR000033">
    <property type="entry name" value="LDLR_classB_rpt"/>
</dbReference>
<evidence type="ECO:0000256" key="6">
    <source>
        <dbReference type="PROSITE-ProRule" id="PRU00461"/>
    </source>
</evidence>
<comment type="caution">
    <text evidence="9">The sequence shown here is derived from an EMBL/GenBank/DDBJ whole genome shotgun (WGS) entry which is preliminary data.</text>
</comment>
<protein>
    <recommendedName>
        <fullName evidence="8">EGF-like domain-containing protein</fullName>
    </recommendedName>
</protein>
<dbReference type="Proteomes" id="UP001497472">
    <property type="component" value="Unassembled WGS sequence"/>
</dbReference>
<dbReference type="InterPro" id="IPR011042">
    <property type="entry name" value="6-blade_b-propeller_TolB-like"/>
</dbReference>
<dbReference type="PROSITE" id="PS51120">
    <property type="entry name" value="LDLRB"/>
    <property type="match status" value="1"/>
</dbReference>
<keyword evidence="3" id="KW-0677">Repeat</keyword>
<dbReference type="GO" id="GO:0042813">
    <property type="term" value="F:Wnt receptor activity"/>
    <property type="evidence" value="ECO:0007669"/>
    <property type="project" value="TreeGrafter"/>
</dbReference>
<feature type="domain" description="EGF-like" evidence="8">
    <location>
        <begin position="620"/>
        <end position="661"/>
    </location>
</feature>
<keyword evidence="2 7" id="KW-0732">Signal</keyword>
<name>A0AAV1J5T3_9NEOP</name>
<feature type="signal peptide" evidence="7">
    <location>
        <begin position="1"/>
        <end position="21"/>
    </location>
</feature>
<keyword evidence="1" id="KW-0245">EGF-like domain</keyword>